<dbReference type="InterPro" id="IPR001020">
    <property type="entry name" value="PTS_HPr_His_P_site"/>
</dbReference>
<dbReference type="PANTHER" id="PTHR33705:SF2">
    <property type="entry name" value="PHOSPHOCARRIER PROTEIN NPR"/>
    <property type="match status" value="1"/>
</dbReference>
<dbReference type="CDD" id="cd00367">
    <property type="entry name" value="PTS-HPr_like"/>
    <property type="match status" value="1"/>
</dbReference>
<dbReference type="EMBL" id="JAMFTH010000004">
    <property type="protein sequence ID" value="MCP8900193.1"/>
    <property type="molecule type" value="Genomic_DNA"/>
</dbReference>
<keyword evidence="7" id="KW-1185">Reference proteome</keyword>
<gene>
    <name evidence="6" type="ORF">M6D89_12865</name>
</gene>
<dbReference type="InterPro" id="IPR050399">
    <property type="entry name" value="HPr"/>
</dbReference>
<dbReference type="GO" id="GO:0009401">
    <property type="term" value="P:phosphoenolpyruvate-dependent sugar phosphotransferase system"/>
    <property type="evidence" value="ECO:0007669"/>
    <property type="project" value="UniProtKB-KW"/>
</dbReference>
<evidence type="ECO:0000313" key="7">
    <source>
        <dbReference type="Proteomes" id="UP001139319"/>
    </source>
</evidence>
<dbReference type="PRINTS" id="PR00107">
    <property type="entry name" value="PHOSPHOCPHPR"/>
</dbReference>
<dbReference type="Proteomes" id="UP001139319">
    <property type="component" value="Unassembled WGS sequence"/>
</dbReference>
<dbReference type="Pfam" id="PF00381">
    <property type="entry name" value="PTS-HPr"/>
    <property type="match status" value="1"/>
</dbReference>
<accession>A0A9X2KUS3</accession>
<keyword evidence="4" id="KW-0598">Phosphotransferase system</keyword>
<evidence type="ECO:0000256" key="3">
    <source>
        <dbReference type="ARBA" id="ARBA00022490"/>
    </source>
</evidence>
<name>A0A9X2KUS3_9GAMM</name>
<dbReference type="PANTHER" id="PTHR33705">
    <property type="entry name" value="PHOSPHOCARRIER PROTEIN HPR"/>
    <property type="match status" value="1"/>
</dbReference>
<comment type="similarity">
    <text evidence="2">Belongs to the HPr family.</text>
</comment>
<protein>
    <submittedName>
        <fullName evidence="6">HPr family phosphocarrier protein</fullName>
    </submittedName>
</protein>
<comment type="caution">
    <text evidence="6">The sequence shown here is derived from an EMBL/GenBank/DDBJ whole genome shotgun (WGS) entry which is preliminary data.</text>
</comment>
<feature type="domain" description="HPr" evidence="5">
    <location>
        <begin position="1"/>
        <end position="88"/>
    </location>
</feature>
<evidence type="ECO:0000259" key="5">
    <source>
        <dbReference type="PROSITE" id="PS51350"/>
    </source>
</evidence>
<dbReference type="SUPFAM" id="SSF55594">
    <property type="entry name" value="HPr-like"/>
    <property type="match status" value="1"/>
</dbReference>
<evidence type="ECO:0000313" key="6">
    <source>
        <dbReference type="EMBL" id="MCP8900193.1"/>
    </source>
</evidence>
<proteinExistence type="inferred from homology"/>
<dbReference type="InterPro" id="IPR000032">
    <property type="entry name" value="HPr-like"/>
</dbReference>
<evidence type="ECO:0000256" key="1">
    <source>
        <dbReference type="ARBA" id="ARBA00004496"/>
    </source>
</evidence>
<dbReference type="PROSITE" id="PS51350">
    <property type="entry name" value="PTS_HPR_DOM"/>
    <property type="match status" value="1"/>
</dbReference>
<dbReference type="NCBIfam" id="TIGR01003">
    <property type="entry name" value="PTS_HPr_family"/>
    <property type="match status" value="1"/>
</dbReference>
<dbReference type="GO" id="GO:0005737">
    <property type="term" value="C:cytoplasm"/>
    <property type="evidence" value="ECO:0007669"/>
    <property type="project" value="UniProtKB-SubCell"/>
</dbReference>
<keyword evidence="3" id="KW-0963">Cytoplasm</keyword>
<dbReference type="RefSeq" id="WP_253968486.1">
    <property type="nucleotide sequence ID" value="NZ_JAMFTH010000004.1"/>
</dbReference>
<dbReference type="InterPro" id="IPR035895">
    <property type="entry name" value="HPr-like_sf"/>
</dbReference>
<dbReference type="PROSITE" id="PS00369">
    <property type="entry name" value="PTS_HPR_HIS"/>
    <property type="match status" value="1"/>
</dbReference>
<dbReference type="Gene3D" id="3.30.1340.10">
    <property type="entry name" value="HPr-like"/>
    <property type="match status" value="1"/>
</dbReference>
<reference evidence="6" key="2">
    <citation type="submission" date="2023-01" db="EMBL/GenBank/DDBJ databases">
        <title>Gilvimarinus xylanilyticus HB14 isolated from Caulerpa lentillifera aquaculture base in Hainan, China.</title>
        <authorList>
            <person name="Zhang Y.-J."/>
        </authorList>
    </citation>
    <scope>NUCLEOTIDE SEQUENCE</scope>
    <source>
        <strain evidence="6">HB14</strain>
    </source>
</reference>
<evidence type="ECO:0000256" key="4">
    <source>
        <dbReference type="ARBA" id="ARBA00022683"/>
    </source>
</evidence>
<comment type="subcellular location">
    <subcellularLocation>
        <location evidence="1">Cytoplasm</location>
    </subcellularLocation>
</comment>
<sequence>MAQRTVTIVNKKGLHARSAAKLVSLGKELPCAVEVHFCDKRADCTSMMALMMLAAGLGSQLSLTAEGEHADHALERVCHLIESGFDELGEE</sequence>
<dbReference type="AlphaFoldDB" id="A0A9X2KUS3"/>
<evidence type="ECO:0000256" key="2">
    <source>
        <dbReference type="ARBA" id="ARBA00010736"/>
    </source>
</evidence>
<organism evidence="6 7">
    <name type="scientific">Gilvimarinus xylanilyticus</name>
    <dbReference type="NCBI Taxonomy" id="2944139"/>
    <lineage>
        <taxon>Bacteria</taxon>
        <taxon>Pseudomonadati</taxon>
        <taxon>Pseudomonadota</taxon>
        <taxon>Gammaproteobacteria</taxon>
        <taxon>Cellvibrionales</taxon>
        <taxon>Cellvibrionaceae</taxon>
        <taxon>Gilvimarinus</taxon>
    </lineage>
</organism>
<reference evidence="6" key="1">
    <citation type="submission" date="2022-05" db="EMBL/GenBank/DDBJ databases">
        <authorList>
            <person name="Sun H.-N."/>
        </authorList>
    </citation>
    <scope>NUCLEOTIDE SEQUENCE</scope>
    <source>
        <strain evidence="6">HB14</strain>
    </source>
</reference>